<protein>
    <recommendedName>
        <fullName evidence="4">O-antigen ligase domain-containing protein</fullName>
    </recommendedName>
</protein>
<evidence type="ECO:0000313" key="3">
    <source>
        <dbReference type="Proteomes" id="UP000292554"/>
    </source>
</evidence>
<dbReference type="EMBL" id="SJXE01000001">
    <property type="protein sequence ID" value="TCI05431.1"/>
    <property type="molecule type" value="Genomic_DNA"/>
</dbReference>
<comment type="caution">
    <text evidence="2">The sequence shown here is derived from an EMBL/GenBank/DDBJ whole genome shotgun (WGS) entry which is preliminary data.</text>
</comment>
<dbReference type="Proteomes" id="UP000292554">
    <property type="component" value="Unassembled WGS sequence"/>
</dbReference>
<evidence type="ECO:0000256" key="1">
    <source>
        <dbReference type="SAM" id="Phobius"/>
    </source>
</evidence>
<feature type="transmembrane region" description="Helical" evidence="1">
    <location>
        <begin position="107"/>
        <end position="125"/>
    </location>
</feature>
<feature type="transmembrane region" description="Helical" evidence="1">
    <location>
        <begin position="268"/>
        <end position="287"/>
    </location>
</feature>
<keyword evidence="1" id="KW-0812">Transmembrane</keyword>
<feature type="transmembrane region" description="Helical" evidence="1">
    <location>
        <begin position="59"/>
        <end position="86"/>
    </location>
</feature>
<evidence type="ECO:0000313" key="2">
    <source>
        <dbReference type="EMBL" id="TCI05431.1"/>
    </source>
</evidence>
<feature type="transmembrane region" description="Helical" evidence="1">
    <location>
        <begin position="299"/>
        <end position="320"/>
    </location>
</feature>
<reference evidence="2 3" key="1">
    <citation type="submission" date="2019-02" db="EMBL/GenBank/DDBJ databases">
        <title>Corallincola luteus sp. nov., a marine bacterium isolated from surface sediment of Bohai Sea in China.</title>
        <authorList>
            <person name="Ren Q."/>
        </authorList>
    </citation>
    <scope>NUCLEOTIDE SEQUENCE [LARGE SCALE GENOMIC DNA]</scope>
    <source>
        <strain evidence="2 3">DASS28</strain>
    </source>
</reference>
<proteinExistence type="predicted"/>
<organism evidence="2 3">
    <name type="scientific">Corallincola luteus</name>
    <dbReference type="NCBI Taxonomy" id="1775177"/>
    <lineage>
        <taxon>Bacteria</taxon>
        <taxon>Pseudomonadati</taxon>
        <taxon>Pseudomonadota</taxon>
        <taxon>Gammaproteobacteria</taxon>
        <taxon>Alteromonadales</taxon>
        <taxon>Psychromonadaceae</taxon>
        <taxon>Corallincola</taxon>
    </lineage>
</organism>
<name>A0ABY2AQY3_9GAMM</name>
<gene>
    <name evidence="2" type="ORF">EZV61_05630</name>
</gene>
<feature type="transmembrane region" description="Helical" evidence="1">
    <location>
        <begin position="131"/>
        <end position="164"/>
    </location>
</feature>
<keyword evidence="1" id="KW-1133">Transmembrane helix</keyword>
<accession>A0ABY2AQY3</accession>
<sequence length="372" mass="42310">MLQFFLVSSYFFGSEDLGGFSDILSFFRPLMLLVIVLSMVVLTEELTQTYDALIGVTKLIVSCVFLYSLLEVFFFDIFSSLMFLFYRMEDKVNIDGISVSFFTLPYYGAYILCMLLPLTFSNYALTKNKAALFYIFACFGSIVLTQSKMGVFLSFGVLFIYAFLSSSFNKKIIVIIISLLFFGILGYFLVDFVSYLNKEVGGNFARTLHLILTNTEQAHNLNERLEDITGTYSKIIEHNPYVGVGLGKGQTIEIWIGTILYRYGFPGLILFILYFLFIGMAATLKLGRLKHGRPKEAELAKTVAIWAFTIFISQLSGFMMEMSKAAVFSMMMLALSARILFGCQLSAFNQNINFSSMKQYVKEDRRNNYCQD</sequence>
<feature type="transmembrane region" description="Helical" evidence="1">
    <location>
        <begin position="326"/>
        <end position="348"/>
    </location>
</feature>
<evidence type="ECO:0008006" key="4">
    <source>
        <dbReference type="Google" id="ProtNLM"/>
    </source>
</evidence>
<keyword evidence="1" id="KW-0472">Membrane</keyword>
<feature type="transmembrane region" description="Helical" evidence="1">
    <location>
        <begin position="20"/>
        <end position="39"/>
    </location>
</feature>
<dbReference type="RefSeq" id="WP_131414579.1">
    <property type="nucleotide sequence ID" value="NZ_SJXE01000001.1"/>
</dbReference>
<keyword evidence="3" id="KW-1185">Reference proteome</keyword>
<feature type="transmembrane region" description="Helical" evidence="1">
    <location>
        <begin position="171"/>
        <end position="190"/>
    </location>
</feature>